<feature type="compositionally biased region" description="Basic and acidic residues" evidence="1">
    <location>
        <begin position="41"/>
        <end position="60"/>
    </location>
</feature>
<organism evidence="2 4">
    <name type="scientific">Labeo rohita</name>
    <name type="common">Indian major carp</name>
    <name type="synonym">Cyprinus rohita</name>
    <dbReference type="NCBI Taxonomy" id="84645"/>
    <lineage>
        <taxon>Eukaryota</taxon>
        <taxon>Metazoa</taxon>
        <taxon>Chordata</taxon>
        <taxon>Craniata</taxon>
        <taxon>Vertebrata</taxon>
        <taxon>Euteleostomi</taxon>
        <taxon>Actinopterygii</taxon>
        <taxon>Neopterygii</taxon>
        <taxon>Teleostei</taxon>
        <taxon>Ostariophysi</taxon>
        <taxon>Cypriniformes</taxon>
        <taxon>Cyprinidae</taxon>
        <taxon>Labeoninae</taxon>
        <taxon>Labeonini</taxon>
        <taxon>Labeo</taxon>
    </lineage>
</organism>
<dbReference type="AlphaFoldDB" id="A0A498NTN7"/>
<evidence type="ECO:0000256" key="1">
    <source>
        <dbReference type="SAM" id="MobiDB-lite"/>
    </source>
</evidence>
<sequence>MSTLVTARTVTHNGIAGGKSHDREHSDATMETSGGDNDDGAGAHDANRNPKEWRDAEDLRGCNGAAATNG</sequence>
<dbReference type="EMBL" id="QBIY01005937">
    <property type="protein sequence ID" value="RXN37383.1"/>
    <property type="molecule type" value="Genomic_DNA"/>
</dbReference>
<reference evidence="2 4" key="1">
    <citation type="submission" date="2018-03" db="EMBL/GenBank/DDBJ databases">
        <title>Draft genome sequence of Rohu Carp (Labeo rohita).</title>
        <authorList>
            <person name="Das P."/>
            <person name="Kushwaha B."/>
            <person name="Joshi C.G."/>
            <person name="Kumar D."/>
            <person name="Nagpure N.S."/>
            <person name="Sahoo L."/>
            <person name="Das S.P."/>
            <person name="Bit A."/>
            <person name="Patnaik S."/>
            <person name="Meher P.K."/>
            <person name="Jayasankar P."/>
            <person name="Koringa P.G."/>
            <person name="Patel N.V."/>
            <person name="Hinsu A.T."/>
            <person name="Kumar R."/>
            <person name="Pandey M."/>
            <person name="Agarwal S."/>
            <person name="Srivastava S."/>
            <person name="Singh M."/>
            <person name="Iquebal M.A."/>
            <person name="Jaiswal S."/>
            <person name="Angadi U.B."/>
            <person name="Kumar N."/>
            <person name="Raza M."/>
            <person name="Shah T.M."/>
            <person name="Rai A."/>
            <person name="Jena J.K."/>
        </authorList>
    </citation>
    <scope>NUCLEOTIDE SEQUENCE [LARGE SCALE GENOMIC DNA]</scope>
    <source>
        <strain evidence="2">DASCIFA01</strain>
        <tissue evidence="2">Testis</tissue>
    </source>
</reference>
<evidence type="ECO:0000313" key="4">
    <source>
        <dbReference type="Proteomes" id="UP000290572"/>
    </source>
</evidence>
<accession>A0A498NTN7</accession>
<proteinExistence type="predicted"/>
<feature type="compositionally biased region" description="Polar residues" evidence="1">
    <location>
        <begin position="1"/>
        <end position="12"/>
    </location>
</feature>
<evidence type="ECO:0000313" key="2">
    <source>
        <dbReference type="EMBL" id="RXN35323.1"/>
    </source>
</evidence>
<comment type="caution">
    <text evidence="2">The sequence shown here is derived from an EMBL/GenBank/DDBJ whole genome shotgun (WGS) entry which is preliminary data.</text>
</comment>
<feature type="compositionally biased region" description="Basic and acidic residues" evidence="1">
    <location>
        <begin position="19"/>
        <end position="28"/>
    </location>
</feature>
<dbReference type="Proteomes" id="UP000290572">
    <property type="component" value="Unassembled WGS sequence"/>
</dbReference>
<keyword evidence="4" id="KW-1185">Reference proteome</keyword>
<name>A0A498NTN7_LABRO</name>
<protein>
    <submittedName>
        <fullName evidence="2">Uncharacterized protein</fullName>
    </submittedName>
</protein>
<gene>
    <name evidence="3" type="ORF">ROHU_002135</name>
    <name evidence="2" type="ORF">ROHU_014323</name>
</gene>
<evidence type="ECO:0000313" key="3">
    <source>
        <dbReference type="EMBL" id="RXN37383.1"/>
    </source>
</evidence>
<feature type="region of interest" description="Disordered" evidence="1">
    <location>
        <begin position="1"/>
        <end position="70"/>
    </location>
</feature>
<dbReference type="EMBL" id="QBIY01011128">
    <property type="protein sequence ID" value="RXN35323.1"/>
    <property type="molecule type" value="Genomic_DNA"/>
</dbReference>